<keyword evidence="7" id="KW-0406">Ion transport</keyword>
<comment type="caution">
    <text evidence="12">The sequence shown here is derived from an EMBL/GenBank/DDBJ whole genome shotgun (WGS) entry which is preliminary data.</text>
</comment>
<evidence type="ECO:0000313" key="13">
    <source>
        <dbReference type="Proteomes" id="UP000740926"/>
    </source>
</evidence>
<dbReference type="InterPro" id="IPR039426">
    <property type="entry name" value="TonB-dep_rcpt-like"/>
</dbReference>
<dbReference type="SUPFAM" id="SSF56935">
    <property type="entry name" value="Porins"/>
    <property type="match status" value="1"/>
</dbReference>
<evidence type="ECO:0000256" key="8">
    <source>
        <dbReference type="ARBA" id="ARBA00023077"/>
    </source>
</evidence>
<feature type="domain" description="TonB-dependent receptor-like beta-barrel" evidence="11">
    <location>
        <begin position="31"/>
        <end position="147"/>
    </location>
</feature>
<keyword evidence="3" id="KW-0410">Iron transport</keyword>
<evidence type="ECO:0000256" key="2">
    <source>
        <dbReference type="ARBA" id="ARBA00022448"/>
    </source>
</evidence>
<keyword evidence="4" id="KW-0812">Transmembrane</keyword>
<evidence type="ECO:0000256" key="6">
    <source>
        <dbReference type="ARBA" id="ARBA00023004"/>
    </source>
</evidence>
<gene>
    <name evidence="12" type="ORF">G6F50_015980</name>
</gene>
<evidence type="ECO:0000256" key="1">
    <source>
        <dbReference type="ARBA" id="ARBA00004571"/>
    </source>
</evidence>
<name>A0A9P6XW03_9FUNG</name>
<dbReference type="AlphaFoldDB" id="A0A9P6XW03"/>
<keyword evidence="6" id="KW-0408">Iron</keyword>
<protein>
    <recommendedName>
        <fullName evidence="11">TonB-dependent receptor-like beta-barrel domain-containing protein</fullName>
    </recommendedName>
</protein>
<evidence type="ECO:0000256" key="7">
    <source>
        <dbReference type="ARBA" id="ARBA00023065"/>
    </source>
</evidence>
<keyword evidence="5" id="KW-0732">Signal</keyword>
<keyword evidence="13" id="KW-1185">Reference proteome</keyword>
<keyword evidence="8" id="KW-0798">TonB box</keyword>
<dbReference type="Proteomes" id="UP000740926">
    <property type="component" value="Unassembled WGS sequence"/>
</dbReference>
<evidence type="ECO:0000259" key="11">
    <source>
        <dbReference type="Pfam" id="PF00593"/>
    </source>
</evidence>
<comment type="subcellular location">
    <subcellularLocation>
        <location evidence="1">Cell outer membrane</location>
        <topology evidence="1">Multi-pass membrane protein</topology>
    </subcellularLocation>
</comment>
<dbReference type="PANTHER" id="PTHR32552">
    <property type="entry name" value="FERRICHROME IRON RECEPTOR-RELATED"/>
    <property type="match status" value="1"/>
</dbReference>
<keyword evidence="10" id="KW-0998">Cell outer membrane</keyword>
<dbReference type="EMBL" id="JAANIU010009460">
    <property type="protein sequence ID" value="KAG1533111.1"/>
    <property type="molecule type" value="Genomic_DNA"/>
</dbReference>
<dbReference type="Gene3D" id="2.40.170.20">
    <property type="entry name" value="TonB-dependent receptor, beta-barrel domain"/>
    <property type="match status" value="1"/>
</dbReference>
<evidence type="ECO:0000256" key="10">
    <source>
        <dbReference type="ARBA" id="ARBA00023237"/>
    </source>
</evidence>
<sequence>MGTGVRGANGRPTGNITYINPADLATYTIARSLPTFKDQRNTILTDQLNLRADFSTGAVGHALSAGLEFTREELDSYGQAATGGSSWPAANLYDPNWNVTGLNWAHNGADAHGKTTTSAIYLFDTLSFGESFLLTAGVRADHYKTDVWQQPHRHRAAQPDAGRVRYPAELEAGRAVQGG</sequence>
<organism evidence="12 13">
    <name type="scientific">Rhizopus delemar</name>
    <dbReference type="NCBI Taxonomy" id="936053"/>
    <lineage>
        <taxon>Eukaryota</taxon>
        <taxon>Fungi</taxon>
        <taxon>Fungi incertae sedis</taxon>
        <taxon>Mucoromycota</taxon>
        <taxon>Mucoromycotina</taxon>
        <taxon>Mucoromycetes</taxon>
        <taxon>Mucorales</taxon>
        <taxon>Mucorineae</taxon>
        <taxon>Rhizopodaceae</taxon>
        <taxon>Rhizopus</taxon>
    </lineage>
</organism>
<evidence type="ECO:0000256" key="3">
    <source>
        <dbReference type="ARBA" id="ARBA00022496"/>
    </source>
</evidence>
<evidence type="ECO:0000256" key="5">
    <source>
        <dbReference type="ARBA" id="ARBA00022729"/>
    </source>
</evidence>
<dbReference type="Pfam" id="PF00593">
    <property type="entry name" value="TonB_dep_Rec_b-barrel"/>
    <property type="match status" value="1"/>
</dbReference>
<reference evidence="12 13" key="1">
    <citation type="journal article" date="2020" name="Microb. Genom.">
        <title>Genetic diversity of clinical and environmental Mucorales isolates obtained from an investigation of mucormycosis cases among solid organ transplant recipients.</title>
        <authorList>
            <person name="Nguyen M.H."/>
            <person name="Kaul D."/>
            <person name="Muto C."/>
            <person name="Cheng S.J."/>
            <person name="Richter R.A."/>
            <person name="Bruno V.M."/>
            <person name="Liu G."/>
            <person name="Beyhan S."/>
            <person name="Sundermann A.J."/>
            <person name="Mounaud S."/>
            <person name="Pasculle A.W."/>
            <person name="Nierman W.C."/>
            <person name="Driscoll E."/>
            <person name="Cumbie R."/>
            <person name="Clancy C.J."/>
            <person name="Dupont C.L."/>
        </authorList>
    </citation>
    <scope>NUCLEOTIDE SEQUENCE [LARGE SCALE GENOMIC DNA]</scope>
    <source>
        <strain evidence="12 13">GL24</strain>
    </source>
</reference>
<keyword evidence="2" id="KW-0813">Transport</keyword>
<accession>A0A9P6XW03</accession>
<dbReference type="InterPro" id="IPR000531">
    <property type="entry name" value="Beta-barrel_TonB"/>
</dbReference>
<dbReference type="PANTHER" id="PTHR32552:SF89">
    <property type="entry name" value="CATECHOLATE SIDEROPHORE RECEPTOR FIU"/>
    <property type="match status" value="1"/>
</dbReference>
<evidence type="ECO:0000313" key="12">
    <source>
        <dbReference type="EMBL" id="KAG1533111.1"/>
    </source>
</evidence>
<dbReference type="InterPro" id="IPR036942">
    <property type="entry name" value="Beta-barrel_TonB_sf"/>
</dbReference>
<dbReference type="GO" id="GO:0015344">
    <property type="term" value="F:siderophore uptake transmembrane transporter activity"/>
    <property type="evidence" value="ECO:0007669"/>
    <property type="project" value="TreeGrafter"/>
</dbReference>
<evidence type="ECO:0000256" key="4">
    <source>
        <dbReference type="ARBA" id="ARBA00022692"/>
    </source>
</evidence>
<proteinExistence type="predicted"/>
<evidence type="ECO:0000256" key="9">
    <source>
        <dbReference type="ARBA" id="ARBA00023136"/>
    </source>
</evidence>
<keyword evidence="9" id="KW-0472">Membrane</keyword>